<dbReference type="EMBL" id="HBFQ01063198">
    <property type="protein sequence ID" value="CAD8870366.1"/>
    <property type="molecule type" value="Transcribed_RNA"/>
</dbReference>
<feature type="signal peptide" evidence="1">
    <location>
        <begin position="1"/>
        <end position="17"/>
    </location>
</feature>
<reference evidence="2" key="1">
    <citation type="submission" date="2021-01" db="EMBL/GenBank/DDBJ databases">
        <authorList>
            <person name="Corre E."/>
            <person name="Pelletier E."/>
            <person name="Niang G."/>
            <person name="Scheremetjew M."/>
            <person name="Finn R."/>
            <person name="Kale V."/>
            <person name="Holt S."/>
            <person name="Cochrane G."/>
            <person name="Meng A."/>
            <person name="Brown T."/>
            <person name="Cohen L."/>
        </authorList>
    </citation>
    <scope>NUCLEOTIDE SEQUENCE</scope>
</reference>
<accession>A0A7S1AZW0</accession>
<sequence>MGRAVLALLSYIFVSAALKISDLNLAQGARYTDEEALAFVGGYTVSGDAIIVDASLRTSIVNFAVDQECMCSCSTEAHGIFCLGASDSNMFTVIAFKEEGGWIMEQHSVNASIGGFNYHATLRLGTSPAGSARSASGYALTGVGAVETTQFHATHSATGCAVGIGASSCVGTCEKFGINTTQLTEKCGF</sequence>
<protein>
    <submittedName>
        <fullName evidence="2">Uncharacterized protein</fullName>
    </submittedName>
</protein>
<evidence type="ECO:0000313" key="2">
    <source>
        <dbReference type="EMBL" id="CAD8870366.1"/>
    </source>
</evidence>
<evidence type="ECO:0000256" key="1">
    <source>
        <dbReference type="SAM" id="SignalP"/>
    </source>
</evidence>
<proteinExistence type="predicted"/>
<feature type="chain" id="PRO_5030654982" evidence="1">
    <location>
        <begin position="18"/>
        <end position="189"/>
    </location>
</feature>
<name>A0A7S1AZW0_NOCSC</name>
<organism evidence="2">
    <name type="scientific">Noctiluca scintillans</name>
    <name type="common">Sea sparkle</name>
    <name type="synonym">Red tide dinoflagellate</name>
    <dbReference type="NCBI Taxonomy" id="2966"/>
    <lineage>
        <taxon>Eukaryota</taxon>
        <taxon>Sar</taxon>
        <taxon>Alveolata</taxon>
        <taxon>Dinophyceae</taxon>
        <taxon>Noctilucales</taxon>
        <taxon>Noctilucaceae</taxon>
        <taxon>Noctiluca</taxon>
    </lineage>
</organism>
<keyword evidence="1" id="KW-0732">Signal</keyword>
<dbReference type="AlphaFoldDB" id="A0A7S1AZW0"/>
<gene>
    <name evidence="2" type="ORF">NSCI0253_LOCUS44723</name>
</gene>